<dbReference type="Pfam" id="PF22748">
    <property type="entry name" value="PexRD54_WY"/>
    <property type="match status" value="2"/>
</dbReference>
<reference evidence="10 11" key="1">
    <citation type="journal article" date="2017" name="Genome Biol. Evol.">
        <title>Phytophthora megakarya and P. palmivora, closely related causal agents of cacao black pod rot, underwent increases in genome sizes and gene numbers by different mechanisms.</title>
        <authorList>
            <person name="Ali S.S."/>
            <person name="Shao J."/>
            <person name="Lary D.J."/>
            <person name="Kronmiller B."/>
            <person name="Shen D."/>
            <person name="Strem M.D."/>
            <person name="Amoako-Attah I."/>
            <person name="Akrofi A.Y."/>
            <person name="Begoude B.A."/>
            <person name="Ten Hoopen G.M."/>
            <person name="Coulibaly K."/>
            <person name="Kebe B.I."/>
            <person name="Melnick R.L."/>
            <person name="Guiltinan M.J."/>
            <person name="Tyler B.M."/>
            <person name="Meinhardt L.W."/>
            <person name="Bailey B.A."/>
        </authorList>
    </citation>
    <scope>NUCLEOTIDE SEQUENCE [LARGE SCALE GENOMIC DNA]</scope>
    <source>
        <strain evidence="11">sbr112.9</strain>
    </source>
</reference>
<accession>A0A2P4Y6Z3</accession>
<dbReference type="InterPro" id="IPR031825">
    <property type="entry name" value="RXLR"/>
</dbReference>
<gene>
    <name evidence="10" type="ORF">PHPALM_9559</name>
</gene>
<evidence type="ECO:0000256" key="8">
    <source>
        <dbReference type="SAM" id="SignalP"/>
    </source>
</evidence>
<dbReference type="Proteomes" id="UP000237271">
    <property type="component" value="Unassembled WGS sequence"/>
</dbReference>
<dbReference type="InterPro" id="IPR054463">
    <property type="entry name" value="PexRD54_WY"/>
</dbReference>
<evidence type="ECO:0000256" key="7">
    <source>
        <dbReference type="SAM" id="MobiDB-lite"/>
    </source>
</evidence>
<evidence type="ECO:0000256" key="2">
    <source>
        <dbReference type="ARBA" id="ARBA00004613"/>
    </source>
</evidence>
<keyword evidence="5 8" id="KW-0732">Signal</keyword>
<dbReference type="OrthoDB" id="112923at2759"/>
<dbReference type="Pfam" id="PF16810">
    <property type="entry name" value="RXLR"/>
    <property type="match status" value="1"/>
</dbReference>
<evidence type="ECO:0000256" key="5">
    <source>
        <dbReference type="ARBA" id="ARBA00022729"/>
    </source>
</evidence>
<feature type="region of interest" description="Disordered" evidence="7">
    <location>
        <begin position="494"/>
        <end position="539"/>
    </location>
</feature>
<feature type="chain" id="PRO_5015195131" evidence="8">
    <location>
        <begin position="21"/>
        <end position="732"/>
    </location>
</feature>
<sequence length="732" mass="82631">MHWQCFVALVAIATFATVDAAVKPAKSRKSDKFYSSQRVLRIHNAVDSGDFGVITETNKIEERGAGAPAVEALAHSLRLSDDFDDWLKKGESADNVFKLLALDQAADNLLANSKLNTWIDYMKIFNKENPTKRTSVIETLTTHYGDEGLAKIIEAAKLVPATAGLAKRVQTEQIQRWLVAGETPEGVYKLLKLDEAGQSLFEQPQIVTWAKYLDNFNKEHPESRMPLLSFLQARYKDEATLVQMLIAAEKVYSTKSLAVRVQAEQTNQWLRMEKVPADVFKLLKLDNIGFSLLENTLFSAWVKYTDDFRKIYYGTKLTTISVLKQYYSDHVLAVMVLTAIQSPSSSGIAKRLYSELLRNWKIQNVDPVGVFKLLKLDQTKGTLFDSPLFNLWTSFVGYYSSFRPKNDVMLLTELAKIYNERDLTAILVKAYDVPRTKEFASNLLKGQLNRWLAAKKDPEGVFYLLNAEGATVNDVRKRIYDNYVDVFAKLPKTRKRKRIPDKNAPNKKAKTAPVTNKPNKKVKTASVRNKPNKRVKSGAVPEAQISTLHSTITDFWSYVPTNRHSRIRKFENFSKNDVSNNEDNSEERGVSTSPIETLTSSLKLTDDFDDWIKKGESADDAFKLLALDNAADDLLSNPKLKSWISYMKLFNEQNPTEKTSVIATLTAHYGDDVLAKIIEAGKKVPSTEALAKRLQSEQMQHWLGKGKTPDDVFALLKLDKAGSKSIHILESF</sequence>
<feature type="domain" description="RxLR effector PexRD54 WY" evidence="9">
    <location>
        <begin position="172"/>
        <end position="212"/>
    </location>
</feature>
<comment type="caution">
    <text evidence="10">The sequence shown here is derived from an EMBL/GenBank/DDBJ whole genome shotgun (WGS) entry which is preliminary data.</text>
</comment>
<evidence type="ECO:0000313" key="10">
    <source>
        <dbReference type="EMBL" id="POM73578.1"/>
    </source>
</evidence>
<evidence type="ECO:0000256" key="4">
    <source>
        <dbReference type="ARBA" id="ARBA00022525"/>
    </source>
</evidence>
<evidence type="ECO:0000256" key="6">
    <source>
        <dbReference type="ARBA" id="ARBA00023026"/>
    </source>
</evidence>
<comment type="similarity">
    <text evidence="3">Belongs to the RxLR effector family.</text>
</comment>
<protein>
    <submittedName>
        <fullName evidence="10">Secreted RxLR effector peptide protein</fullName>
    </submittedName>
</protein>
<feature type="region of interest" description="Disordered" evidence="7">
    <location>
        <begin position="575"/>
        <end position="594"/>
    </location>
</feature>
<keyword evidence="11" id="KW-1185">Reference proteome</keyword>
<comment type="subcellular location">
    <subcellularLocation>
        <location evidence="1">Host cell</location>
    </subcellularLocation>
    <subcellularLocation>
        <location evidence="2">Secreted</location>
    </subcellularLocation>
</comment>
<evidence type="ECO:0000259" key="9">
    <source>
        <dbReference type="Pfam" id="PF22748"/>
    </source>
</evidence>
<dbReference type="GO" id="GO:0043657">
    <property type="term" value="C:host cell"/>
    <property type="evidence" value="ECO:0007669"/>
    <property type="project" value="UniProtKB-SubCell"/>
</dbReference>
<dbReference type="GO" id="GO:0005576">
    <property type="term" value="C:extracellular region"/>
    <property type="evidence" value="ECO:0007669"/>
    <property type="project" value="UniProtKB-SubCell"/>
</dbReference>
<dbReference type="EMBL" id="NCKW01005078">
    <property type="protein sequence ID" value="POM73578.1"/>
    <property type="molecule type" value="Genomic_DNA"/>
</dbReference>
<evidence type="ECO:0000313" key="11">
    <source>
        <dbReference type="Proteomes" id="UP000237271"/>
    </source>
</evidence>
<name>A0A2P4Y6Z3_9STRA</name>
<feature type="signal peptide" evidence="8">
    <location>
        <begin position="1"/>
        <end position="20"/>
    </location>
</feature>
<evidence type="ECO:0000256" key="1">
    <source>
        <dbReference type="ARBA" id="ARBA00004340"/>
    </source>
</evidence>
<organism evidence="10 11">
    <name type="scientific">Phytophthora palmivora</name>
    <dbReference type="NCBI Taxonomy" id="4796"/>
    <lineage>
        <taxon>Eukaryota</taxon>
        <taxon>Sar</taxon>
        <taxon>Stramenopiles</taxon>
        <taxon>Oomycota</taxon>
        <taxon>Peronosporomycetes</taxon>
        <taxon>Peronosporales</taxon>
        <taxon>Peronosporaceae</taxon>
        <taxon>Phytophthora</taxon>
    </lineage>
</organism>
<keyword evidence="6" id="KW-0843">Virulence</keyword>
<evidence type="ECO:0000256" key="3">
    <source>
        <dbReference type="ARBA" id="ARBA00010400"/>
    </source>
</evidence>
<feature type="domain" description="RxLR effector PexRD54 WY" evidence="9">
    <location>
        <begin position="264"/>
        <end position="304"/>
    </location>
</feature>
<proteinExistence type="inferred from homology"/>
<keyword evidence="4" id="KW-0964">Secreted</keyword>
<dbReference type="AlphaFoldDB" id="A0A2P4Y6Z3"/>
<feature type="compositionally biased region" description="Basic residues" evidence="7">
    <location>
        <begin position="494"/>
        <end position="510"/>
    </location>
</feature>